<name>A0AAE1YCV6_9LAMI</name>
<protein>
    <submittedName>
        <fullName evidence="1">Uncharacterized protein</fullName>
    </submittedName>
</protein>
<organism evidence="1 2">
    <name type="scientific">Sesamum alatum</name>
    <dbReference type="NCBI Taxonomy" id="300844"/>
    <lineage>
        <taxon>Eukaryota</taxon>
        <taxon>Viridiplantae</taxon>
        <taxon>Streptophyta</taxon>
        <taxon>Embryophyta</taxon>
        <taxon>Tracheophyta</taxon>
        <taxon>Spermatophyta</taxon>
        <taxon>Magnoliopsida</taxon>
        <taxon>eudicotyledons</taxon>
        <taxon>Gunneridae</taxon>
        <taxon>Pentapetalae</taxon>
        <taxon>asterids</taxon>
        <taxon>lamiids</taxon>
        <taxon>Lamiales</taxon>
        <taxon>Pedaliaceae</taxon>
        <taxon>Sesamum</taxon>
    </lineage>
</organism>
<accession>A0AAE1YCV6</accession>
<proteinExistence type="predicted"/>
<dbReference type="Proteomes" id="UP001293254">
    <property type="component" value="Unassembled WGS sequence"/>
</dbReference>
<sequence>MTDLNDLESWSVSNLRRDILQCLIIRCSRLGKWLLSAVQCLRSNHSIYKNFSRRNSPSAGSHSVPLTLQLSSLSTSRFGKEPIFVMSFQESPQPLRVSFFRLWGMPKLTG</sequence>
<dbReference type="EMBL" id="JACGWO010000005">
    <property type="protein sequence ID" value="KAK4427930.1"/>
    <property type="molecule type" value="Genomic_DNA"/>
</dbReference>
<evidence type="ECO:0000313" key="1">
    <source>
        <dbReference type="EMBL" id="KAK4427930.1"/>
    </source>
</evidence>
<dbReference type="AlphaFoldDB" id="A0AAE1YCV6"/>
<reference evidence="1" key="2">
    <citation type="journal article" date="2024" name="Plant">
        <title>Genomic evolution and insights into agronomic trait innovations of Sesamum species.</title>
        <authorList>
            <person name="Miao H."/>
            <person name="Wang L."/>
            <person name="Qu L."/>
            <person name="Liu H."/>
            <person name="Sun Y."/>
            <person name="Le M."/>
            <person name="Wang Q."/>
            <person name="Wei S."/>
            <person name="Zheng Y."/>
            <person name="Lin W."/>
            <person name="Duan Y."/>
            <person name="Cao H."/>
            <person name="Xiong S."/>
            <person name="Wang X."/>
            <person name="Wei L."/>
            <person name="Li C."/>
            <person name="Ma Q."/>
            <person name="Ju M."/>
            <person name="Zhao R."/>
            <person name="Li G."/>
            <person name="Mu C."/>
            <person name="Tian Q."/>
            <person name="Mei H."/>
            <person name="Zhang T."/>
            <person name="Gao T."/>
            <person name="Zhang H."/>
        </authorList>
    </citation>
    <scope>NUCLEOTIDE SEQUENCE</scope>
    <source>
        <strain evidence="1">3651</strain>
    </source>
</reference>
<comment type="caution">
    <text evidence="1">The sequence shown here is derived from an EMBL/GenBank/DDBJ whole genome shotgun (WGS) entry which is preliminary data.</text>
</comment>
<evidence type="ECO:0000313" key="2">
    <source>
        <dbReference type="Proteomes" id="UP001293254"/>
    </source>
</evidence>
<reference evidence="1" key="1">
    <citation type="submission" date="2020-06" db="EMBL/GenBank/DDBJ databases">
        <authorList>
            <person name="Li T."/>
            <person name="Hu X."/>
            <person name="Zhang T."/>
            <person name="Song X."/>
            <person name="Zhang H."/>
            <person name="Dai N."/>
            <person name="Sheng W."/>
            <person name="Hou X."/>
            <person name="Wei L."/>
        </authorList>
    </citation>
    <scope>NUCLEOTIDE SEQUENCE</scope>
    <source>
        <strain evidence="1">3651</strain>
        <tissue evidence="1">Leaf</tissue>
    </source>
</reference>
<keyword evidence="2" id="KW-1185">Reference proteome</keyword>
<gene>
    <name evidence="1" type="ORF">Salat_1562000</name>
</gene>